<dbReference type="Pfam" id="PF09932">
    <property type="entry name" value="DUF2164"/>
    <property type="match status" value="1"/>
</dbReference>
<protein>
    <submittedName>
        <fullName evidence="1">DUF2164 domain-containing protein</fullName>
    </submittedName>
</protein>
<name>A0ABW5R754_9BACL</name>
<reference evidence="2" key="1">
    <citation type="journal article" date="2019" name="Int. J. Syst. Evol. Microbiol.">
        <title>The Global Catalogue of Microorganisms (GCM) 10K type strain sequencing project: providing services to taxonomists for standard genome sequencing and annotation.</title>
        <authorList>
            <consortium name="The Broad Institute Genomics Platform"/>
            <consortium name="The Broad Institute Genome Sequencing Center for Infectious Disease"/>
            <person name="Wu L."/>
            <person name="Ma J."/>
        </authorList>
    </citation>
    <scope>NUCLEOTIDE SEQUENCE [LARGE SCALE GENOMIC DNA]</scope>
    <source>
        <strain evidence="2">KCTC 33676</strain>
    </source>
</reference>
<organism evidence="1 2">
    <name type="scientific">Marinicrinis sediminis</name>
    <dbReference type="NCBI Taxonomy" id="1652465"/>
    <lineage>
        <taxon>Bacteria</taxon>
        <taxon>Bacillati</taxon>
        <taxon>Bacillota</taxon>
        <taxon>Bacilli</taxon>
        <taxon>Bacillales</taxon>
        <taxon>Paenibacillaceae</taxon>
    </lineage>
</organism>
<proteinExistence type="predicted"/>
<sequence length="83" mass="9780">MQPSLTREQKEMIVEEVKEFFDRERGETIGDLAAEQWMDFMLKLLTPYVYNQAIHDAGKLMLERMTMLDEDLASLKKTIQPSR</sequence>
<dbReference type="RefSeq" id="WP_379928016.1">
    <property type="nucleotide sequence ID" value="NZ_JBHUMM010000005.1"/>
</dbReference>
<evidence type="ECO:0000313" key="1">
    <source>
        <dbReference type="EMBL" id="MFD2670609.1"/>
    </source>
</evidence>
<accession>A0ABW5R754</accession>
<evidence type="ECO:0000313" key="2">
    <source>
        <dbReference type="Proteomes" id="UP001597497"/>
    </source>
</evidence>
<dbReference type="InterPro" id="IPR018680">
    <property type="entry name" value="DUF2164"/>
</dbReference>
<dbReference type="EMBL" id="JBHUMM010000005">
    <property type="protein sequence ID" value="MFD2670609.1"/>
    <property type="molecule type" value="Genomic_DNA"/>
</dbReference>
<dbReference type="Proteomes" id="UP001597497">
    <property type="component" value="Unassembled WGS sequence"/>
</dbReference>
<keyword evidence="2" id="KW-1185">Reference proteome</keyword>
<gene>
    <name evidence="1" type="ORF">ACFSUC_03165</name>
</gene>
<comment type="caution">
    <text evidence="1">The sequence shown here is derived from an EMBL/GenBank/DDBJ whole genome shotgun (WGS) entry which is preliminary data.</text>
</comment>